<feature type="region of interest" description="Disordered" evidence="6">
    <location>
        <begin position="508"/>
        <end position="535"/>
    </location>
</feature>
<feature type="compositionally biased region" description="Basic residues" evidence="6">
    <location>
        <begin position="431"/>
        <end position="448"/>
    </location>
</feature>
<feature type="compositionally biased region" description="Basic and acidic residues" evidence="6">
    <location>
        <begin position="511"/>
        <end position="521"/>
    </location>
</feature>
<feature type="transmembrane region" description="Helical" evidence="7">
    <location>
        <begin position="51"/>
        <end position="70"/>
    </location>
</feature>
<evidence type="ECO:0000256" key="6">
    <source>
        <dbReference type="SAM" id="MobiDB-lite"/>
    </source>
</evidence>
<feature type="domain" description="RsgI N-terminal anti-sigma" evidence="8">
    <location>
        <begin position="2"/>
        <end position="49"/>
    </location>
</feature>
<dbReference type="InterPro" id="IPR024449">
    <property type="entry name" value="Anti-sigma_RsgI_N"/>
</dbReference>
<gene>
    <name evidence="9" type="ORF">PACILC2_48490</name>
</gene>
<keyword evidence="2" id="KW-1003">Cell membrane</keyword>
<dbReference type="EMBL" id="BOVJ01000172">
    <property type="protein sequence ID" value="GIQ66281.1"/>
    <property type="molecule type" value="Genomic_DNA"/>
</dbReference>
<dbReference type="PROSITE" id="PS51849">
    <property type="entry name" value="RSGI_N"/>
    <property type="match status" value="1"/>
</dbReference>
<keyword evidence="5 7" id="KW-0472">Membrane</keyword>
<keyword evidence="10" id="KW-1185">Reference proteome</keyword>
<feature type="compositionally biased region" description="Basic and acidic residues" evidence="6">
    <location>
        <begin position="368"/>
        <end position="389"/>
    </location>
</feature>
<sequence length="563" mass="62237">MRSGIVVQLGKRHLIVMTRDGEFRKVRRTGACQIGQEIAISPASARSRRPFYAAAAAALLLLLALPLAFIPHTSAQPIVAYLNMDINPSIEIGIDRDDRVWELRGLNDSGAEVVSSITSKAYKGKPVEQVAAVVMERVAETSFSRAFGGEIVITSIVVDADIAAKSGYELALTDKVNDAVRESIRRIFADESMEIQLTTLHAPKELRDEAQQNGVSAGRMALYLMAKYQGKDLRIDELKTTSIHDIAAEWGGVEAIVKNSIHSGTDDSAKEALRLMLESEHTAAEANPGSDTAGAKAEHDGKQPSAGIASAAPEPADAKEELGRKEAQPPQKTGEARQNDKKEKDRKETGRDAQGAKAGTAKNGQKQTENRQQDTDLRQVRLKPDEKTNKHSKNTRPAQNKNIQNKDNVNGKVGEKAREAMKEKAEEARKKPVRHSKRRPKKPARKPGRLVVRAGSGKQRTMRKEKNTSGRPAFPRITIAAVIWIWIRRRQRSERRIGRTKTAIMTRTKTMKTDDVSRKSTNDAPPAGHYLGIRNDMPSRQMRKGMKTTICDLVFDFCSIVKR</sequence>
<evidence type="ECO:0000256" key="2">
    <source>
        <dbReference type="ARBA" id="ARBA00022475"/>
    </source>
</evidence>
<evidence type="ECO:0000256" key="7">
    <source>
        <dbReference type="SAM" id="Phobius"/>
    </source>
</evidence>
<evidence type="ECO:0000256" key="3">
    <source>
        <dbReference type="ARBA" id="ARBA00022692"/>
    </source>
</evidence>
<organism evidence="9 10">
    <name type="scientific">Paenibacillus cisolokensis</name>
    <dbReference type="NCBI Taxonomy" id="1658519"/>
    <lineage>
        <taxon>Bacteria</taxon>
        <taxon>Bacillati</taxon>
        <taxon>Bacillota</taxon>
        <taxon>Bacilli</taxon>
        <taxon>Bacillales</taxon>
        <taxon>Paenibacillaceae</taxon>
        <taxon>Paenibacillus</taxon>
    </lineage>
</organism>
<feature type="region of interest" description="Disordered" evidence="6">
    <location>
        <begin position="282"/>
        <end position="471"/>
    </location>
</feature>
<dbReference type="Pfam" id="PF23750">
    <property type="entry name" value="RsgI_M"/>
    <property type="match status" value="1"/>
</dbReference>
<name>A0ABQ4NDJ2_9BACL</name>
<feature type="compositionally biased region" description="Basic and acidic residues" evidence="6">
    <location>
        <begin position="316"/>
        <end position="327"/>
    </location>
</feature>
<evidence type="ECO:0000256" key="4">
    <source>
        <dbReference type="ARBA" id="ARBA00022989"/>
    </source>
</evidence>
<dbReference type="Proteomes" id="UP000680304">
    <property type="component" value="Unassembled WGS sequence"/>
</dbReference>
<dbReference type="Pfam" id="PF12791">
    <property type="entry name" value="RsgI_N"/>
    <property type="match status" value="1"/>
</dbReference>
<reference evidence="9 10" key="1">
    <citation type="submission" date="2021-04" db="EMBL/GenBank/DDBJ databases">
        <title>Draft genome sequence of Paenibacillus cisolokensis, LC2-13A.</title>
        <authorList>
            <person name="Uke A."/>
            <person name="Chhe C."/>
            <person name="Baramee S."/>
            <person name="Kosugi A."/>
        </authorList>
    </citation>
    <scope>NUCLEOTIDE SEQUENCE [LARGE SCALE GENOMIC DNA]</scope>
    <source>
        <strain evidence="9 10">LC2-13A</strain>
    </source>
</reference>
<feature type="compositionally biased region" description="Basic and acidic residues" evidence="6">
    <location>
        <begin position="334"/>
        <end position="351"/>
    </location>
</feature>
<evidence type="ECO:0000313" key="10">
    <source>
        <dbReference type="Proteomes" id="UP000680304"/>
    </source>
</evidence>
<keyword evidence="4 7" id="KW-1133">Transmembrane helix</keyword>
<comment type="subcellular location">
    <subcellularLocation>
        <location evidence="1">Cell membrane</location>
        <topology evidence="1">Single-pass membrane protein</topology>
    </subcellularLocation>
</comment>
<evidence type="ECO:0000256" key="1">
    <source>
        <dbReference type="ARBA" id="ARBA00004162"/>
    </source>
</evidence>
<proteinExistence type="predicted"/>
<comment type="caution">
    <text evidence="9">The sequence shown here is derived from an EMBL/GenBank/DDBJ whole genome shotgun (WGS) entry which is preliminary data.</text>
</comment>
<feature type="compositionally biased region" description="Basic and acidic residues" evidence="6">
    <location>
        <begin position="413"/>
        <end position="430"/>
    </location>
</feature>
<evidence type="ECO:0000256" key="5">
    <source>
        <dbReference type="ARBA" id="ARBA00023136"/>
    </source>
</evidence>
<dbReference type="RefSeq" id="WP_213530824.1">
    <property type="nucleotide sequence ID" value="NZ_BOVJ01000172.1"/>
</dbReference>
<evidence type="ECO:0000313" key="9">
    <source>
        <dbReference type="EMBL" id="GIQ66281.1"/>
    </source>
</evidence>
<accession>A0ABQ4NDJ2</accession>
<feature type="compositionally biased region" description="Polar residues" evidence="6">
    <location>
        <begin position="395"/>
        <end position="408"/>
    </location>
</feature>
<evidence type="ECO:0000259" key="8">
    <source>
        <dbReference type="PROSITE" id="PS51849"/>
    </source>
</evidence>
<protein>
    <recommendedName>
        <fullName evidence="8">RsgI N-terminal anti-sigma domain-containing protein</fullName>
    </recommendedName>
</protein>
<dbReference type="InterPro" id="IPR055431">
    <property type="entry name" value="RsgI_M"/>
</dbReference>
<keyword evidence="3 7" id="KW-0812">Transmembrane</keyword>